<dbReference type="OrthoDB" id="245989at2759"/>
<evidence type="ECO:0000256" key="2">
    <source>
        <dbReference type="ARBA" id="ARBA00006012"/>
    </source>
</evidence>
<feature type="transmembrane region" description="Helical" evidence="9">
    <location>
        <begin position="1104"/>
        <end position="1126"/>
    </location>
</feature>
<dbReference type="InterPro" id="IPR013525">
    <property type="entry name" value="ABC2_TM"/>
</dbReference>
<dbReference type="KEGG" id="mlr:MELLADRAFT_39264"/>
<dbReference type="PROSITE" id="PS50893">
    <property type="entry name" value="ABC_TRANSPORTER_2"/>
    <property type="match status" value="2"/>
</dbReference>
<evidence type="ECO:0000256" key="7">
    <source>
        <dbReference type="ARBA" id="ARBA00022989"/>
    </source>
</evidence>
<feature type="transmembrane region" description="Helical" evidence="9">
    <location>
        <begin position="1184"/>
        <end position="1204"/>
    </location>
</feature>
<dbReference type="Pfam" id="PF19055">
    <property type="entry name" value="ABC2_membrane_7"/>
    <property type="match status" value="1"/>
</dbReference>
<reference evidence="12" key="1">
    <citation type="journal article" date="2011" name="Proc. Natl. Acad. Sci. U.S.A.">
        <title>Obligate biotrophy features unraveled by the genomic analysis of rust fungi.</title>
        <authorList>
            <person name="Duplessis S."/>
            <person name="Cuomo C.A."/>
            <person name="Lin Y.-C."/>
            <person name="Aerts A."/>
            <person name="Tisserant E."/>
            <person name="Veneault-Fourrey C."/>
            <person name="Joly D.L."/>
            <person name="Hacquard S."/>
            <person name="Amselem J."/>
            <person name="Cantarel B.L."/>
            <person name="Chiu R."/>
            <person name="Coutinho P.M."/>
            <person name="Feau N."/>
            <person name="Field M."/>
            <person name="Frey P."/>
            <person name="Gelhaye E."/>
            <person name="Goldberg J."/>
            <person name="Grabherr M.G."/>
            <person name="Kodira C.D."/>
            <person name="Kohler A."/>
            <person name="Kuees U."/>
            <person name="Lindquist E.A."/>
            <person name="Lucas S.M."/>
            <person name="Mago R."/>
            <person name="Mauceli E."/>
            <person name="Morin E."/>
            <person name="Murat C."/>
            <person name="Pangilinan J.L."/>
            <person name="Park R."/>
            <person name="Pearson M."/>
            <person name="Quesneville H."/>
            <person name="Rouhier N."/>
            <person name="Sakthikumar S."/>
            <person name="Salamov A.A."/>
            <person name="Schmutz J."/>
            <person name="Selles B."/>
            <person name="Shapiro H."/>
            <person name="Tanguay P."/>
            <person name="Tuskan G.A."/>
            <person name="Henrissat B."/>
            <person name="Van de Peer Y."/>
            <person name="Rouze P."/>
            <person name="Ellis J.G."/>
            <person name="Dodds P.N."/>
            <person name="Schein J.E."/>
            <person name="Zhong S."/>
            <person name="Hamelin R.C."/>
            <person name="Grigoriev I.V."/>
            <person name="Szabo L.J."/>
            <person name="Martin F."/>
        </authorList>
    </citation>
    <scope>NUCLEOTIDE SEQUENCE [LARGE SCALE GENOMIC DNA]</scope>
    <source>
        <strain evidence="12">98AG31 / pathotype 3-4-7</strain>
    </source>
</reference>
<dbReference type="eggNOG" id="KOG0065">
    <property type="taxonomic scope" value="Eukaryota"/>
</dbReference>
<dbReference type="FunFam" id="3.40.50.300:FF:000054">
    <property type="entry name" value="ABC multidrug transporter atrF"/>
    <property type="match status" value="1"/>
</dbReference>
<evidence type="ECO:0000256" key="8">
    <source>
        <dbReference type="ARBA" id="ARBA00023136"/>
    </source>
</evidence>
<evidence type="ECO:0000256" key="1">
    <source>
        <dbReference type="ARBA" id="ARBA00004141"/>
    </source>
</evidence>
<dbReference type="InterPro" id="IPR034003">
    <property type="entry name" value="ABCG_PDR_2"/>
</dbReference>
<sequence length="1364" mass="152964">MQSHGFRLKTIGVIFSDLAVSGMGGVKLPIRTYLHAIKDHIFLPITMITSRFKKPPPSKLILSGFNGFVRPGEMCLVLGRPNAGCSTFLKVIANQRGGFVDVTGTVEYGGIEAETMAKRYKGEVVYNPEDDVHHPTLTVGQTLDFALSTKTPAKRLPDETKKIFKAKVLDLLLRMLGISHTKDTYVGNEFFRGVSGGERKRVSIAEMMTNRACVLSWDNSTRGLDASTALQYARSLRILTNIFKTTMFVTLYQAGEGIYEQFDKVCLINEGRQVYFGPASEARAYMMGLGYKNLPRQTTADYLTGCTDPNERQFEDGVDPARIPKTPVEMEHAYLNSDLCQRTRAEMIAYSAQVKGESRAREDFFQEVKDSRYKYTSKRSPCIVPFYSQVWFLMVREFRLKLQDRLALILSWATTIFISIVVGSVFLDLPKSSEGAFTRGGVMFLALLFSMFIALAELPAQMVGRPIIWRQTSFCFYRGGALAIATTLSDIPFSAPKILALCIILYFLAGLALNAAAFFTFYFIIYLIYLSLSALFRFLGATASSFDSAARMASIMFMTMVLYSGYLIPRQQMKPWLFWLWYINPISYAFEALMGNEFGRFHMPCEGDSVVPNGPGYPSFLGSNQVCILPGSRRGFTTVTGNHYIRAAYSYNSRNIWRNVGIECAYFAAFLFFYFLAMDNMSSASGSPSVILFSQENGERRKLNERLESRKQDFRNGTAQQDLTGLITTRKPLTWEALTYDVKVPGGTNRLLNEIYGYVKPGTLTALMGASGAGKTTLLDVLANRKSTGVVGGDICISGREPGSNFRRGTGYCEQQDVHEPTATVREAFRFSAYLRQPTHVSIEDKNAYVEEVIQLLELEDFADAMIGFPGFGLGVEGRKRVTIGVELAAKPQLLLFLDEPTSGLDGQSAYNIVRFLKKLAAAGQTILCTIHQPNALLFENFDRLLLLKRGGRCVYFGDIGQDSYILRSYFEKHGARCPSDANPAEFMLEAIGSGNSRPMGGDKDWADRWLESEEHAENKQEIVRLKQESLLDPSQHSEEKATNCSSFFLLLRIVAKRTNVAFYRNAAYQLTRLCDHLFIGFLVGITFLDLSDTVSTMALQNRVFAIFISGFLLAFIVVQVEPMFIMARTIFLRELASMTYTEEVFAISQFLAEIPNTTLSAVAYYCLWYFLTGSNKTPSRAGYAILMIWLLDIFAVSLGQAIAALSPSIFIAMQVNPTVVTVLTLFCGIIVPQPQIKAFWRQWMYNLDPFTRLMSGLIVNGLHDLRVTCRPEEFAQLQPPHGHTCGAWLSDFISRLGGYVQDAEATSDCNYCRYAVGDDYFKPLNYSYANRWRDLGIMVSFCCFNFLVTVLAAKLLTSRYSHR</sequence>
<keyword evidence="3" id="KW-0813">Transport</keyword>
<feature type="transmembrane region" description="Helical" evidence="9">
    <location>
        <begin position="656"/>
        <end position="677"/>
    </location>
</feature>
<feature type="domain" description="ABC transporter" evidence="10">
    <location>
        <begin position="733"/>
        <end position="976"/>
    </location>
</feature>
<keyword evidence="12" id="KW-1185">Reference proteome</keyword>
<dbReference type="SUPFAM" id="SSF52540">
    <property type="entry name" value="P-loop containing nucleoside triphosphate hydrolases"/>
    <property type="match status" value="2"/>
</dbReference>
<feature type="transmembrane region" description="Helical" evidence="9">
    <location>
        <begin position="406"/>
        <end position="427"/>
    </location>
</feature>
<evidence type="ECO:0000256" key="5">
    <source>
        <dbReference type="ARBA" id="ARBA00022741"/>
    </source>
</evidence>
<evidence type="ECO:0000256" key="9">
    <source>
        <dbReference type="SAM" id="Phobius"/>
    </source>
</evidence>
<dbReference type="GO" id="GO:0140359">
    <property type="term" value="F:ABC-type transporter activity"/>
    <property type="evidence" value="ECO:0007669"/>
    <property type="project" value="InterPro"/>
</dbReference>
<dbReference type="SMART" id="SM00382">
    <property type="entry name" value="AAA"/>
    <property type="match status" value="2"/>
</dbReference>
<dbReference type="GO" id="GO:0016887">
    <property type="term" value="F:ATP hydrolysis activity"/>
    <property type="evidence" value="ECO:0007669"/>
    <property type="project" value="InterPro"/>
</dbReference>
<keyword evidence="6" id="KW-0067">ATP-binding</keyword>
<dbReference type="HOGENOM" id="CLU_000604_35_0_1"/>
<evidence type="ECO:0000313" key="12">
    <source>
        <dbReference type="Proteomes" id="UP000001072"/>
    </source>
</evidence>
<dbReference type="CDD" id="cd03233">
    <property type="entry name" value="ABCG_PDR_domain1"/>
    <property type="match status" value="1"/>
</dbReference>
<feature type="transmembrane region" description="Helical" evidence="9">
    <location>
        <begin position="1146"/>
        <end position="1172"/>
    </location>
</feature>
<dbReference type="InterPro" id="IPR034001">
    <property type="entry name" value="ABCG_PDR_1"/>
</dbReference>
<dbReference type="PANTHER" id="PTHR19241">
    <property type="entry name" value="ATP-BINDING CASSETTE TRANSPORTER"/>
    <property type="match status" value="1"/>
</dbReference>
<feature type="transmembrane region" description="Helical" evidence="9">
    <location>
        <begin position="439"/>
        <end position="460"/>
    </location>
</feature>
<dbReference type="RefSeq" id="XP_007415576.1">
    <property type="nucleotide sequence ID" value="XM_007415514.1"/>
</dbReference>
<dbReference type="InterPro" id="IPR017871">
    <property type="entry name" value="ABC_transporter-like_CS"/>
</dbReference>
<dbReference type="InterPro" id="IPR043926">
    <property type="entry name" value="ABCG_dom"/>
</dbReference>
<evidence type="ECO:0000256" key="4">
    <source>
        <dbReference type="ARBA" id="ARBA00022692"/>
    </source>
</evidence>
<evidence type="ECO:0000313" key="11">
    <source>
        <dbReference type="EMBL" id="EGG01226.1"/>
    </source>
</evidence>
<name>F4S2C8_MELLP</name>
<feature type="domain" description="ABC transporter" evidence="10">
    <location>
        <begin position="46"/>
        <end position="295"/>
    </location>
</feature>
<dbReference type="Gene3D" id="3.40.50.300">
    <property type="entry name" value="P-loop containing nucleotide triphosphate hydrolases"/>
    <property type="match status" value="2"/>
</dbReference>
<dbReference type="FunFam" id="3.40.50.300:FF:001010">
    <property type="entry name" value="ABC multidrug transporter (Eurofung)"/>
    <property type="match status" value="1"/>
</dbReference>
<gene>
    <name evidence="11" type="ORF">MELLADRAFT_39264</name>
</gene>
<feature type="transmembrane region" description="Helical" evidence="9">
    <location>
        <begin position="498"/>
        <end position="529"/>
    </location>
</feature>
<accession>F4S2C8</accession>
<keyword evidence="8 9" id="KW-0472">Membrane</keyword>
<dbReference type="FunCoup" id="F4S2C8">
    <property type="interactions" value="90"/>
</dbReference>
<dbReference type="GO" id="GO:0005524">
    <property type="term" value="F:ATP binding"/>
    <property type="evidence" value="ECO:0007669"/>
    <property type="project" value="UniProtKB-KW"/>
</dbReference>
<dbReference type="PROSITE" id="PS00211">
    <property type="entry name" value="ABC_TRANSPORTER_1"/>
    <property type="match status" value="1"/>
</dbReference>
<proteinExistence type="inferred from homology"/>
<keyword evidence="4 9" id="KW-0812">Transmembrane</keyword>
<protein>
    <recommendedName>
        <fullName evidence="10">ABC transporter domain-containing protein</fullName>
    </recommendedName>
</protein>
<feature type="transmembrane region" description="Helical" evidence="9">
    <location>
        <begin position="549"/>
        <end position="569"/>
    </location>
</feature>
<dbReference type="Pfam" id="PF01061">
    <property type="entry name" value="ABC2_membrane"/>
    <property type="match status" value="2"/>
</dbReference>
<feature type="transmembrane region" description="Helical" evidence="9">
    <location>
        <begin position="1336"/>
        <end position="1357"/>
    </location>
</feature>
<feature type="transmembrane region" description="Helical" evidence="9">
    <location>
        <begin position="1210"/>
        <end position="1232"/>
    </location>
</feature>
<evidence type="ECO:0000259" key="10">
    <source>
        <dbReference type="PROSITE" id="PS50893"/>
    </source>
</evidence>
<dbReference type="GeneID" id="18927790"/>
<dbReference type="InterPro" id="IPR003593">
    <property type="entry name" value="AAA+_ATPase"/>
</dbReference>
<dbReference type="GO" id="GO:0016020">
    <property type="term" value="C:membrane"/>
    <property type="evidence" value="ECO:0007669"/>
    <property type="project" value="UniProtKB-SubCell"/>
</dbReference>
<keyword evidence="7 9" id="KW-1133">Transmembrane helix</keyword>
<evidence type="ECO:0000256" key="6">
    <source>
        <dbReference type="ARBA" id="ARBA00022840"/>
    </source>
</evidence>
<comment type="subcellular location">
    <subcellularLocation>
        <location evidence="1">Membrane</location>
        <topology evidence="1">Multi-pass membrane protein</topology>
    </subcellularLocation>
</comment>
<keyword evidence="5" id="KW-0547">Nucleotide-binding</keyword>
<dbReference type="Proteomes" id="UP000001072">
    <property type="component" value="Unassembled WGS sequence"/>
</dbReference>
<dbReference type="EMBL" id="GL883140">
    <property type="protein sequence ID" value="EGG01226.1"/>
    <property type="molecule type" value="Genomic_DNA"/>
</dbReference>
<dbReference type="InterPro" id="IPR027417">
    <property type="entry name" value="P-loop_NTPase"/>
</dbReference>
<dbReference type="VEuPathDB" id="FungiDB:MELLADRAFT_39264"/>
<dbReference type="Pfam" id="PF00005">
    <property type="entry name" value="ABC_tran"/>
    <property type="match status" value="2"/>
</dbReference>
<dbReference type="InterPro" id="IPR010929">
    <property type="entry name" value="PDR_CDR_ABC"/>
</dbReference>
<organism evidence="12">
    <name type="scientific">Melampsora larici-populina (strain 98AG31 / pathotype 3-4-7)</name>
    <name type="common">Poplar leaf rust fungus</name>
    <dbReference type="NCBI Taxonomy" id="747676"/>
    <lineage>
        <taxon>Eukaryota</taxon>
        <taxon>Fungi</taxon>
        <taxon>Dikarya</taxon>
        <taxon>Basidiomycota</taxon>
        <taxon>Pucciniomycotina</taxon>
        <taxon>Pucciniomycetes</taxon>
        <taxon>Pucciniales</taxon>
        <taxon>Melampsoraceae</taxon>
        <taxon>Melampsora</taxon>
    </lineage>
</organism>
<dbReference type="InterPro" id="IPR003439">
    <property type="entry name" value="ABC_transporter-like_ATP-bd"/>
</dbReference>
<dbReference type="InParanoid" id="F4S2C8"/>
<dbReference type="Pfam" id="PF06422">
    <property type="entry name" value="PDR_CDR"/>
    <property type="match status" value="2"/>
</dbReference>
<dbReference type="CDD" id="cd03232">
    <property type="entry name" value="ABCG_PDR_domain2"/>
    <property type="match status" value="1"/>
</dbReference>
<comment type="similarity">
    <text evidence="2">Belongs to the ABC transporter superfamily. ABCG family. PDR (TC 3.A.1.205) subfamily.</text>
</comment>
<evidence type="ECO:0000256" key="3">
    <source>
        <dbReference type="ARBA" id="ARBA00022448"/>
    </source>
</evidence>